<comment type="caution">
    <text evidence="2">The sequence shown here is derived from an EMBL/GenBank/DDBJ whole genome shotgun (WGS) entry which is preliminary data.</text>
</comment>
<evidence type="ECO:0000313" key="2">
    <source>
        <dbReference type="EMBL" id="OAE25395.1"/>
    </source>
</evidence>
<protein>
    <submittedName>
        <fullName evidence="2">Uncharacterized protein</fullName>
    </submittedName>
</protein>
<feature type="compositionally biased region" description="Basic and acidic residues" evidence="1">
    <location>
        <begin position="29"/>
        <end position="62"/>
    </location>
</feature>
<name>A0A176VYV8_MARPO</name>
<dbReference type="EMBL" id="LVLJ01002341">
    <property type="protein sequence ID" value="OAE25395.1"/>
    <property type="molecule type" value="Genomic_DNA"/>
</dbReference>
<organism evidence="2 3">
    <name type="scientific">Marchantia polymorpha subsp. ruderalis</name>
    <dbReference type="NCBI Taxonomy" id="1480154"/>
    <lineage>
        <taxon>Eukaryota</taxon>
        <taxon>Viridiplantae</taxon>
        <taxon>Streptophyta</taxon>
        <taxon>Embryophyta</taxon>
        <taxon>Marchantiophyta</taxon>
        <taxon>Marchantiopsida</taxon>
        <taxon>Marchantiidae</taxon>
        <taxon>Marchantiales</taxon>
        <taxon>Marchantiaceae</taxon>
        <taxon>Marchantia</taxon>
    </lineage>
</organism>
<reference evidence="2" key="1">
    <citation type="submission" date="2016-03" db="EMBL/GenBank/DDBJ databases">
        <title>Mechanisms controlling the formation of the plant cell surface in tip-growing cells are functionally conserved among land plants.</title>
        <authorList>
            <person name="Honkanen S."/>
            <person name="Jones V.A."/>
            <person name="Morieri G."/>
            <person name="Champion C."/>
            <person name="Hetherington A.J."/>
            <person name="Kelly S."/>
            <person name="Saint-Marcoux D."/>
            <person name="Proust H."/>
            <person name="Prescott H."/>
            <person name="Dolan L."/>
        </authorList>
    </citation>
    <scope>NUCLEOTIDE SEQUENCE [LARGE SCALE GENOMIC DNA]</scope>
    <source>
        <tissue evidence="2">Whole gametophyte</tissue>
    </source>
</reference>
<gene>
    <name evidence="2" type="ORF">AXG93_4620s2100</name>
</gene>
<sequence>MNPEKFVREDEVDTDLDEVPAITPPGRLRIKEEHWGAEAPRKQKLGEEEKVRRRESVADSRQDSCKLILTAGSSTDMVPFEDAPSA</sequence>
<proteinExistence type="predicted"/>
<feature type="region of interest" description="Disordered" evidence="1">
    <location>
        <begin position="1"/>
        <end position="62"/>
    </location>
</feature>
<evidence type="ECO:0000256" key="1">
    <source>
        <dbReference type="SAM" id="MobiDB-lite"/>
    </source>
</evidence>
<dbReference type="AlphaFoldDB" id="A0A176VYV8"/>
<keyword evidence="3" id="KW-1185">Reference proteome</keyword>
<evidence type="ECO:0000313" key="3">
    <source>
        <dbReference type="Proteomes" id="UP000077202"/>
    </source>
</evidence>
<accession>A0A176VYV8</accession>
<dbReference type="Proteomes" id="UP000077202">
    <property type="component" value="Unassembled WGS sequence"/>
</dbReference>